<dbReference type="VEuPathDB" id="VectorBase:SCAU007423"/>
<evidence type="ECO:0000313" key="1">
    <source>
        <dbReference type="EnsemblMetazoa" id="SCAU007423-PA"/>
    </source>
</evidence>
<dbReference type="AlphaFoldDB" id="A0A1I8PEV8"/>
<protein>
    <recommendedName>
        <fullName evidence="3">BZIP domain-containing protein</fullName>
    </recommendedName>
</protein>
<organism evidence="1 2">
    <name type="scientific">Stomoxys calcitrans</name>
    <name type="common">Stable fly</name>
    <name type="synonym">Conops calcitrans</name>
    <dbReference type="NCBI Taxonomy" id="35570"/>
    <lineage>
        <taxon>Eukaryota</taxon>
        <taxon>Metazoa</taxon>
        <taxon>Ecdysozoa</taxon>
        <taxon>Arthropoda</taxon>
        <taxon>Hexapoda</taxon>
        <taxon>Insecta</taxon>
        <taxon>Pterygota</taxon>
        <taxon>Neoptera</taxon>
        <taxon>Endopterygota</taxon>
        <taxon>Diptera</taxon>
        <taxon>Brachycera</taxon>
        <taxon>Muscomorpha</taxon>
        <taxon>Muscoidea</taxon>
        <taxon>Muscidae</taxon>
        <taxon>Stomoxys</taxon>
    </lineage>
</organism>
<evidence type="ECO:0000313" key="2">
    <source>
        <dbReference type="Proteomes" id="UP000095300"/>
    </source>
</evidence>
<sequence>MSELSNEIVVVDKETIDVCDPHGYYGNHGRQEPNFKSPSKRSFLNECIRQIYILHGSDMSTMTIPVEFNRCLIWNTLNALMVPQRMSPYQASVQRVRRRLFRDAKQKRRKTKRPTHNNITETECYHYKPFRHQIGLRKIPRSYLEEACRQIYAERSQNLKRKHENIEPLHLATKEGVFQVSQQVINKVCRYHGNMARPQPSRERSMEEQIKRERNTEACRLSRRAKKLEEVLVEQQYRERLQANEKVLEASIRSILYMKALMGLMVNGSLPQDERNLYI</sequence>
<evidence type="ECO:0008006" key="3">
    <source>
        <dbReference type="Google" id="ProtNLM"/>
    </source>
</evidence>
<accession>A0A1I8PEV8</accession>
<proteinExistence type="predicted"/>
<keyword evidence="2" id="KW-1185">Reference proteome</keyword>
<dbReference type="EnsemblMetazoa" id="SCAU007423-RA">
    <property type="protein sequence ID" value="SCAU007423-PA"/>
    <property type="gene ID" value="SCAU007423"/>
</dbReference>
<dbReference type="OrthoDB" id="7998494at2759"/>
<name>A0A1I8PEV8_STOCA</name>
<reference evidence="1" key="1">
    <citation type="submission" date="2020-05" db="UniProtKB">
        <authorList>
            <consortium name="EnsemblMetazoa"/>
        </authorList>
    </citation>
    <scope>IDENTIFICATION</scope>
    <source>
        <strain evidence="1">USDA</strain>
    </source>
</reference>
<dbReference type="KEGG" id="scac:106083053"/>
<gene>
    <name evidence="1" type="primary">106083053</name>
</gene>
<dbReference type="Proteomes" id="UP000095300">
    <property type="component" value="Unassembled WGS sequence"/>
</dbReference>
<dbReference type="STRING" id="35570.A0A1I8PEV8"/>